<feature type="domain" description="FCP1 homology" evidence="2">
    <location>
        <begin position="329"/>
        <end position="504"/>
    </location>
</feature>
<feature type="region of interest" description="Disordered" evidence="1">
    <location>
        <begin position="540"/>
        <end position="565"/>
    </location>
</feature>
<name>A0ABR4KT76_9EURO</name>
<reference evidence="3 4" key="1">
    <citation type="submission" date="2024-07" db="EMBL/GenBank/DDBJ databases">
        <title>Section-level genome sequencing and comparative genomics of Aspergillus sections Usti and Cavernicolus.</title>
        <authorList>
            <consortium name="Lawrence Berkeley National Laboratory"/>
            <person name="Nybo J.L."/>
            <person name="Vesth T.C."/>
            <person name="Theobald S."/>
            <person name="Frisvad J.C."/>
            <person name="Larsen T.O."/>
            <person name="Kjaerboelling I."/>
            <person name="Rothschild-Mancinelli K."/>
            <person name="Lyhne E.K."/>
            <person name="Kogle M.E."/>
            <person name="Barry K."/>
            <person name="Clum A."/>
            <person name="Na H."/>
            <person name="Ledsgaard L."/>
            <person name="Lin J."/>
            <person name="Lipzen A."/>
            <person name="Kuo A."/>
            <person name="Riley R."/>
            <person name="Mondo S."/>
            <person name="Labutti K."/>
            <person name="Haridas S."/>
            <person name="Pangalinan J."/>
            <person name="Salamov A.A."/>
            <person name="Simmons B.A."/>
            <person name="Magnuson J.K."/>
            <person name="Chen J."/>
            <person name="Drula E."/>
            <person name="Henrissat B."/>
            <person name="Wiebenga A."/>
            <person name="Lubbers R.J."/>
            <person name="Gomes A.C."/>
            <person name="Makela M.R."/>
            <person name="Stajich J."/>
            <person name="Grigoriev I.V."/>
            <person name="Mortensen U.H."/>
            <person name="De Vries R.P."/>
            <person name="Baker S.E."/>
            <person name="Andersen M.R."/>
        </authorList>
    </citation>
    <scope>NUCLEOTIDE SEQUENCE [LARGE SCALE GENOMIC DNA]</scope>
    <source>
        <strain evidence="3 4">CBS 123904</strain>
    </source>
</reference>
<dbReference type="InterPro" id="IPR036412">
    <property type="entry name" value="HAD-like_sf"/>
</dbReference>
<dbReference type="InterPro" id="IPR023214">
    <property type="entry name" value="HAD_sf"/>
</dbReference>
<dbReference type="Pfam" id="PF03031">
    <property type="entry name" value="NIF"/>
    <property type="match status" value="1"/>
</dbReference>
<gene>
    <name evidence="3" type="ORF">BJY01DRAFT_204206</name>
</gene>
<organism evidence="3 4">
    <name type="scientific">Aspergillus pseudoustus</name>
    <dbReference type="NCBI Taxonomy" id="1810923"/>
    <lineage>
        <taxon>Eukaryota</taxon>
        <taxon>Fungi</taxon>
        <taxon>Dikarya</taxon>
        <taxon>Ascomycota</taxon>
        <taxon>Pezizomycotina</taxon>
        <taxon>Eurotiomycetes</taxon>
        <taxon>Eurotiomycetidae</taxon>
        <taxon>Eurotiales</taxon>
        <taxon>Aspergillaceae</taxon>
        <taxon>Aspergillus</taxon>
        <taxon>Aspergillus subgen. Nidulantes</taxon>
    </lineage>
</organism>
<dbReference type="EMBL" id="JBFXLU010000010">
    <property type="protein sequence ID" value="KAL2855475.1"/>
    <property type="molecule type" value="Genomic_DNA"/>
</dbReference>
<feature type="compositionally biased region" description="Polar residues" evidence="1">
    <location>
        <begin position="585"/>
        <end position="612"/>
    </location>
</feature>
<dbReference type="Proteomes" id="UP001610446">
    <property type="component" value="Unassembled WGS sequence"/>
</dbReference>
<feature type="compositionally biased region" description="Polar residues" evidence="1">
    <location>
        <begin position="160"/>
        <end position="170"/>
    </location>
</feature>
<keyword evidence="4" id="KW-1185">Reference proteome</keyword>
<feature type="region of interest" description="Disordered" evidence="1">
    <location>
        <begin position="28"/>
        <end position="65"/>
    </location>
</feature>
<dbReference type="PROSITE" id="PS50969">
    <property type="entry name" value="FCP1"/>
    <property type="match status" value="1"/>
</dbReference>
<dbReference type="SUPFAM" id="SSF56784">
    <property type="entry name" value="HAD-like"/>
    <property type="match status" value="1"/>
</dbReference>
<sequence length="646" mass="71746">MPQGGAFDKLLKFFIRYRLFLSHFSPSMPRKRKGPAFRPGPNGSLSSAPGVGSQRSLSNDTPNTDTRMVNIALQDGTQSTSNSGWRPYKGRWDAKVAYRDNCAEAAPRKHTSNNGQSSRRGRQWRQNKEFEHQLNGSTRLYDGQSGRSLSPRRDPHLQPLQPQNNANWFATGNPLPESSVLNPFTMFGGLLMPMDPSVFAPQRPFFTPNLSEQLLQSQFQQPLDPSLSNFPFLPLPNGNPFIPVPPFPQASIPMKFGPGSQAAPESTLHGFHPPEAFNSGPVTDTSLHHNQNQAGPVAMRKRPTPKPQRSPSATEEYLRQSSLAPTSTSTTQPLLIILDLNGTLIFRKTRKFPPSFSRRAGLDQFLNTLVEKCKVMIWSSSQPPTVDAVCQKLFPEPKRKELVAEWGRDRLGLSKAEYNSKVQVYKTLNTVWSSKDVQASYPQNKAPPNSSARWDQTNTILIDDSKLKAVSEPYNLIEIPEFTNAQDIDETYIFPKVLQLLDILAKCDDVSKMLHVWDSKASGTGIINIDINSLQPGSIQAPQPGIEVDPAQARRDKKKARKQEKKAAKRAAAILAAKAAVMAQESSPGQNTISPALTMRSTHVQERPSTPLGSIYPEVKERSISPVSVQSENYLLDRLEESLNPQ</sequence>
<proteinExistence type="predicted"/>
<feature type="region of interest" description="Disordered" evidence="1">
    <location>
        <begin position="256"/>
        <end position="326"/>
    </location>
</feature>
<feature type="region of interest" description="Disordered" evidence="1">
    <location>
        <begin position="103"/>
        <end position="171"/>
    </location>
</feature>
<comment type="caution">
    <text evidence="3">The sequence shown here is derived from an EMBL/GenBank/DDBJ whole genome shotgun (WGS) entry which is preliminary data.</text>
</comment>
<dbReference type="PANTHER" id="PTHR12210">
    <property type="entry name" value="DULLARD PROTEIN PHOSPHATASE"/>
    <property type="match status" value="1"/>
</dbReference>
<dbReference type="InterPro" id="IPR004274">
    <property type="entry name" value="FCP1_dom"/>
</dbReference>
<dbReference type="InterPro" id="IPR050365">
    <property type="entry name" value="TIM50"/>
</dbReference>
<evidence type="ECO:0000256" key="1">
    <source>
        <dbReference type="SAM" id="MobiDB-lite"/>
    </source>
</evidence>
<feature type="compositionally biased region" description="Polar residues" evidence="1">
    <location>
        <begin position="307"/>
        <end position="326"/>
    </location>
</feature>
<dbReference type="SMART" id="SM00577">
    <property type="entry name" value="CPDc"/>
    <property type="match status" value="1"/>
</dbReference>
<evidence type="ECO:0000313" key="4">
    <source>
        <dbReference type="Proteomes" id="UP001610446"/>
    </source>
</evidence>
<protein>
    <submittedName>
        <fullName evidence="3">NLI interacting factor-like phosphatase-domain-containing protein</fullName>
    </submittedName>
</protein>
<evidence type="ECO:0000259" key="2">
    <source>
        <dbReference type="PROSITE" id="PS50969"/>
    </source>
</evidence>
<feature type="compositionally biased region" description="Basic residues" evidence="1">
    <location>
        <begin position="555"/>
        <end position="565"/>
    </location>
</feature>
<feature type="compositionally biased region" description="Polar residues" evidence="1">
    <location>
        <begin position="280"/>
        <end position="294"/>
    </location>
</feature>
<feature type="compositionally biased region" description="Polar residues" evidence="1">
    <location>
        <begin position="43"/>
        <end position="65"/>
    </location>
</feature>
<feature type="region of interest" description="Disordered" evidence="1">
    <location>
        <begin position="585"/>
        <end position="617"/>
    </location>
</feature>
<dbReference type="Gene3D" id="3.40.50.1000">
    <property type="entry name" value="HAD superfamily/HAD-like"/>
    <property type="match status" value="1"/>
</dbReference>
<evidence type="ECO:0000313" key="3">
    <source>
        <dbReference type="EMBL" id="KAL2855475.1"/>
    </source>
</evidence>
<accession>A0ABR4KT76</accession>